<dbReference type="EMBL" id="JABWDY010019587">
    <property type="protein sequence ID" value="KAF5193803.1"/>
    <property type="molecule type" value="Genomic_DNA"/>
</dbReference>
<evidence type="ECO:0000313" key="2">
    <source>
        <dbReference type="Proteomes" id="UP000554482"/>
    </source>
</evidence>
<reference evidence="1 2" key="1">
    <citation type="submission" date="2020-06" db="EMBL/GenBank/DDBJ databases">
        <title>Transcriptomic and genomic resources for Thalictrum thalictroides and T. hernandezii: Facilitating candidate gene discovery in an emerging model plant lineage.</title>
        <authorList>
            <person name="Arias T."/>
            <person name="Riano-Pachon D.M."/>
            <person name="Di Stilio V.S."/>
        </authorList>
    </citation>
    <scope>NUCLEOTIDE SEQUENCE [LARGE SCALE GENOMIC DNA]</scope>
    <source>
        <strain evidence="2">cv. WT478/WT964</strain>
        <tissue evidence="1">Leaves</tissue>
    </source>
</reference>
<accession>A0A7J6WA32</accession>
<name>A0A7J6WA32_THATH</name>
<proteinExistence type="predicted"/>
<organism evidence="1 2">
    <name type="scientific">Thalictrum thalictroides</name>
    <name type="common">Rue-anemone</name>
    <name type="synonym">Anemone thalictroides</name>
    <dbReference type="NCBI Taxonomy" id="46969"/>
    <lineage>
        <taxon>Eukaryota</taxon>
        <taxon>Viridiplantae</taxon>
        <taxon>Streptophyta</taxon>
        <taxon>Embryophyta</taxon>
        <taxon>Tracheophyta</taxon>
        <taxon>Spermatophyta</taxon>
        <taxon>Magnoliopsida</taxon>
        <taxon>Ranunculales</taxon>
        <taxon>Ranunculaceae</taxon>
        <taxon>Thalictroideae</taxon>
        <taxon>Thalictrum</taxon>
    </lineage>
</organism>
<dbReference type="OrthoDB" id="914174at2759"/>
<sequence>MNSRCSRAISKVWKTFSPLKELLQLGIKWHVGDGMNIQAWTDSWIPQTPQPRENRGLVLDKWPQQYAR</sequence>
<protein>
    <submittedName>
        <fullName evidence="1">Uncharacterized protein</fullName>
    </submittedName>
</protein>
<keyword evidence="2" id="KW-1185">Reference proteome</keyword>
<evidence type="ECO:0000313" key="1">
    <source>
        <dbReference type="EMBL" id="KAF5193803.1"/>
    </source>
</evidence>
<dbReference type="AlphaFoldDB" id="A0A7J6WA32"/>
<comment type="caution">
    <text evidence="1">The sequence shown here is derived from an EMBL/GenBank/DDBJ whole genome shotgun (WGS) entry which is preliminary data.</text>
</comment>
<dbReference type="Proteomes" id="UP000554482">
    <property type="component" value="Unassembled WGS sequence"/>
</dbReference>
<gene>
    <name evidence="1" type="ORF">FRX31_016610</name>
</gene>
<feature type="non-terminal residue" evidence="1">
    <location>
        <position position="68"/>
    </location>
</feature>